<proteinExistence type="predicted"/>
<dbReference type="EMBL" id="LASV01000021">
    <property type="protein sequence ID" value="KKA25451.1"/>
    <property type="molecule type" value="Genomic_DNA"/>
</dbReference>
<keyword evidence="2" id="KW-1185">Reference proteome</keyword>
<evidence type="ECO:0000313" key="1">
    <source>
        <dbReference type="EMBL" id="KKA25451.1"/>
    </source>
</evidence>
<gene>
    <name evidence="1" type="ORF">T310_0517</name>
</gene>
<dbReference type="AlphaFoldDB" id="A0A0F4Z5S6"/>
<reference evidence="1 2" key="1">
    <citation type="submission" date="2015-04" db="EMBL/GenBank/DDBJ databases">
        <authorList>
            <person name="Heijne W.H."/>
            <person name="Fedorova N.D."/>
            <person name="Nierman W.C."/>
            <person name="Vollebregt A.W."/>
            <person name="Zhao Z."/>
            <person name="Wu L."/>
            <person name="Kumar M."/>
            <person name="Stam H."/>
            <person name="van den Berg M.A."/>
            <person name="Pel H.J."/>
        </authorList>
    </citation>
    <scope>NUCLEOTIDE SEQUENCE [LARGE SCALE GENOMIC DNA]</scope>
    <source>
        <strain evidence="1 2">CBS 393.64</strain>
    </source>
</reference>
<accession>A0A0F4Z5S6</accession>
<comment type="caution">
    <text evidence="1">The sequence shown here is derived from an EMBL/GenBank/DDBJ whole genome shotgun (WGS) entry which is preliminary data.</text>
</comment>
<name>A0A0F4Z5S6_RASE3</name>
<feature type="non-terminal residue" evidence="1">
    <location>
        <position position="1"/>
    </location>
</feature>
<dbReference type="RefSeq" id="XP_013332063.1">
    <property type="nucleotide sequence ID" value="XM_013476609.1"/>
</dbReference>
<protein>
    <submittedName>
        <fullName evidence="1">Uncharacterized protein</fullName>
    </submittedName>
</protein>
<dbReference type="Proteomes" id="UP000053958">
    <property type="component" value="Unassembled WGS sequence"/>
</dbReference>
<dbReference type="GeneID" id="25312571"/>
<evidence type="ECO:0000313" key="2">
    <source>
        <dbReference type="Proteomes" id="UP000053958"/>
    </source>
</evidence>
<organism evidence="1 2">
    <name type="scientific">Rasamsonia emersonii (strain ATCC 16479 / CBS 393.64 / IMI 116815)</name>
    <dbReference type="NCBI Taxonomy" id="1408163"/>
    <lineage>
        <taxon>Eukaryota</taxon>
        <taxon>Fungi</taxon>
        <taxon>Dikarya</taxon>
        <taxon>Ascomycota</taxon>
        <taxon>Pezizomycotina</taxon>
        <taxon>Eurotiomycetes</taxon>
        <taxon>Eurotiomycetidae</taxon>
        <taxon>Eurotiales</taxon>
        <taxon>Trichocomaceae</taxon>
        <taxon>Rasamsonia</taxon>
    </lineage>
</organism>
<sequence>IRRWLWPCLSVALPPLPSRLFADWRHFGRNRDCGSDSCTHIVRKKEMGVQCQCPSSENLQINIIELELLQTGVDGSGHIVNGLDDLCRDEKLLAGDSAFFDSYSDFCLGPVGFGAINVSVSLTDCTLHHFNQLRHKRAVHVVLIPCCSCAESHLAELVHVPFVDNTIRSNTIGIEVPSHNIKAGILGVMVLWW</sequence>